<dbReference type="PANTHER" id="PTHR33178:SF10">
    <property type="entry name" value="STRESS-RESPONSE A_B BARREL DOMAIN-CONTAINING PROTEIN"/>
    <property type="match status" value="1"/>
</dbReference>
<dbReference type="Gene3D" id="3.30.70.100">
    <property type="match status" value="1"/>
</dbReference>
<dbReference type="RefSeq" id="WP_234861523.1">
    <property type="nucleotide sequence ID" value="NZ_JAKEVZ010000007.1"/>
</dbReference>
<dbReference type="PROSITE" id="PS51257">
    <property type="entry name" value="PROKAR_LIPOPROTEIN"/>
    <property type="match status" value="1"/>
</dbReference>
<evidence type="ECO:0000256" key="1">
    <source>
        <dbReference type="ARBA" id="ARBA00011738"/>
    </source>
</evidence>
<feature type="domain" description="Stress-response A/B barrel" evidence="2">
    <location>
        <begin position="39"/>
        <end position="133"/>
    </location>
</feature>
<protein>
    <submittedName>
        <fullName evidence="3">Dabb family protein</fullName>
    </submittedName>
</protein>
<comment type="subunit">
    <text evidence="1">Homodimer.</text>
</comment>
<dbReference type="SUPFAM" id="SSF54909">
    <property type="entry name" value="Dimeric alpha+beta barrel"/>
    <property type="match status" value="1"/>
</dbReference>
<evidence type="ECO:0000259" key="2">
    <source>
        <dbReference type="PROSITE" id="PS51502"/>
    </source>
</evidence>
<proteinExistence type="predicted"/>
<dbReference type="PROSITE" id="PS51502">
    <property type="entry name" value="S_R_A_B_BARREL"/>
    <property type="match status" value="1"/>
</dbReference>
<keyword evidence="4" id="KW-1185">Reference proteome</keyword>
<dbReference type="Proteomes" id="UP001201449">
    <property type="component" value="Unassembled WGS sequence"/>
</dbReference>
<dbReference type="EMBL" id="JAKEVZ010000007">
    <property type="protein sequence ID" value="MCF1751547.1"/>
    <property type="molecule type" value="Genomic_DNA"/>
</dbReference>
<sequence length="137" mass="15545">MKTRYLFVLLLAAACQQAPKEVIKEEKIIEKKIVMDKALRHVVLFKFKDSSPQAEVDKVVEAFMALSDKIDVIQSLEWGTNNSPEGLAQGFTHCFLVTFASEADRDTYLPHPEHKAFVEVLGPHLDKVLVVDYWATK</sequence>
<accession>A0ABS9BU21</accession>
<comment type="caution">
    <text evidence="3">The sequence shown here is derived from an EMBL/GenBank/DDBJ whole genome shotgun (WGS) entry which is preliminary data.</text>
</comment>
<dbReference type="SMART" id="SM00886">
    <property type="entry name" value="Dabb"/>
    <property type="match status" value="1"/>
</dbReference>
<organism evidence="3 4">
    <name type="scientific">Mariniradius sediminis</name>
    <dbReference type="NCBI Taxonomy" id="2909237"/>
    <lineage>
        <taxon>Bacteria</taxon>
        <taxon>Pseudomonadati</taxon>
        <taxon>Bacteroidota</taxon>
        <taxon>Cytophagia</taxon>
        <taxon>Cytophagales</taxon>
        <taxon>Cyclobacteriaceae</taxon>
        <taxon>Mariniradius</taxon>
    </lineage>
</organism>
<dbReference type="InterPro" id="IPR013097">
    <property type="entry name" value="Dabb"/>
</dbReference>
<dbReference type="InterPro" id="IPR011008">
    <property type="entry name" value="Dimeric_a/b-barrel"/>
</dbReference>
<gene>
    <name evidence="3" type="ORF">L0U89_10740</name>
</gene>
<dbReference type="Pfam" id="PF07876">
    <property type="entry name" value="Dabb"/>
    <property type="match status" value="1"/>
</dbReference>
<evidence type="ECO:0000313" key="3">
    <source>
        <dbReference type="EMBL" id="MCF1751547.1"/>
    </source>
</evidence>
<name>A0ABS9BU21_9BACT</name>
<reference evidence="3 4" key="1">
    <citation type="submission" date="2022-01" db="EMBL/GenBank/DDBJ databases">
        <title>Mariniradius saccharolyticus sp. nov., isolated from sediment of a river.</title>
        <authorList>
            <person name="Liu H."/>
        </authorList>
    </citation>
    <scope>NUCLEOTIDE SEQUENCE [LARGE SCALE GENOMIC DNA]</scope>
    <source>
        <strain evidence="3 4">RY-2</strain>
    </source>
</reference>
<evidence type="ECO:0000313" key="4">
    <source>
        <dbReference type="Proteomes" id="UP001201449"/>
    </source>
</evidence>
<dbReference type="InterPro" id="IPR044662">
    <property type="entry name" value="HS1/DABB1-like"/>
</dbReference>
<dbReference type="PANTHER" id="PTHR33178">
    <property type="match status" value="1"/>
</dbReference>